<name>A3U522_CROAH</name>
<feature type="signal peptide" evidence="14">
    <location>
        <begin position="1"/>
        <end position="23"/>
    </location>
</feature>
<evidence type="ECO:0000259" key="15">
    <source>
        <dbReference type="Pfam" id="PF00593"/>
    </source>
</evidence>
<dbReference type="PANTHER" id="PTHR32552:SF89">
    <property type="entry name" value="CATECHOLATE SIDEROPHORE RECEPTOR FIU"/>
    <property type="match status" value="1"/>
</dbReference>
<evidence type="ECO:0000256" key="10">
    <source>
        <dbReference type="ARBA" id="ARBA00023136"/>
    </source>
</evidence>
<dbReference type="GeneID" id="89452052"/>
<evidence type="ECO:0000256" key="8">
    <source>
        <dbReference type="ARBA" id="ARBA00023065"/>
    </source>
</evidence>
<keyword evidence="6 14" id="KW-0732">Signal</keyword>
<evidence type="ECO:0000256" key="3">
    <source>
        <dbReference type="ARBA" id="ARBA00022452"/>
    </source>
</evidence>
<dbReference type="PROSITE" id="PS52016">
    <property type="entry name" value="TONB_DEPENDENT_REC_3"/>
    <property type="match status" value="1"/>
</dbReference>
<evidence type="ECO:0000256" key="2">
    <source>
        <dbReference type="ARBA" id="ARBA00022448"/>
    </source>
</evidence>
<keyword evidence="2 12" id="KW-0813">Transport</keyword>
<dbReference type="SUPFAM" id="SSF49464">
    <property type="entry name" value="Carboxypeptidase regulatory domain-like"/>
    <property type="match status" value="1"/>
</dbReference>
<keyword evidence="7" id="KW-0408">Iron</keyword>
<evidence type="ECO:0000256" key="4">
    <source>
        <dbReference type="ARBA" id="ARBA00022496"/>
    </source>
</evidence>
<evidence type="ECO:0000256" key="11">
    <source>
        <dbReference type="ARBA" id="ARBA00023237"/>
    </source>
</evidence>
<dbReference type="InterPro" id="IPR012910">
    <property type="entry name" value="Plug_dom"/>
</dbReference>
<dbReference type="RefSeq" id="WP_013186017.1">
    <property type="nucleotide sequence ID" value="NC_014230.1"/>
</dbReference>
<dbReference type="InterPro" id="IPR008969">
    <property type="entry name" value="CarboxyPept-like_regulatory"/>
</dbReference>
<dbReference type="eggNOG" id="COG4772">
    <property type="taxonomic scope" value="Bacteria"/>
</dbReference>
<feature type="chain" id="PRO_5002660714" evidence="14">
    <location>
        <begin position="24"/>
        <end position="882"/>
    </location>
</feature>
<sequence length="882" mass="95488">MNLRFKNLVFLLLLCLGANEIVAQSTIKGKVKDENGMPLPGVNLVLKDTTSGAVSDFDGNYEIVNIADGTYTLNVSFLGYSKITKFITVTGEDIIQNFIMSEDSESLDQIIITGVTNPKSKIESSISITSLGLKTIENSAPRTTAEIFRTVPGIRSESSGGEGNSNIAVRGVPISSGGSKYVQLQEDGLPVLLFGDMSFATADIFTRFDANVKRIEAIRGGSASTLSSNSPGAIINFISKTGKVEGGSLSTNFGLDYNSFRTDFDYGTPIGEDLYFHMGGFYRVGEGIRDAGYTANNGGQFKFNITKEFETGFVRLSAKYLNDRAIGYLPMPIQVTGSNDNPTFNNAPGFDATQGTLHTPFLSQNIGLGANGELRRSKVADGMHPVSTSIGLLADFELVDGWKIKNNGRFSVNNGSFVSPFPASVGTAENVLAGDFATDNGWNSFTYANDGSAVSDTQLVTPVVLFDTKLNNFNNFMNDLRLSKSFDKLDVTLGFFKSYQNVSMSWLWNSYLLEASSDNARLINIADASGASLSDNGLFAYGAALFGNCCQRNYDTNYNISAPYAQISYEASEKLNFDGSVRLDLGKVDGTFSGPVGSAFDVNRDGVISAPEQNVQSINNANPTVVDYDYNYVSYSFGVNYKLKDNQAVFARYSKGASAKADRILFASDANGDPLNYLDGDDVNALDFLSQAELGYKQGFKNGTLYATAFYSKTTEEGGFEASTQEIIENDYKSFGLEVEGSYRVNNFDFRAGVTYTKAEIDSGDNEGNTPRRQPDFIYNLLPSYNFGANKQNTIGLSFIGQSEAYAQDSNALVLPAFVIVNSFVRFGITEGLSANISANNIFDTLGITESEEGAITEGQVNYIRARPVPGRSISLGLSYNF</sequence>
<dbReference type="Pfam" id="PF13715">
    <property type="entry name" value="CarbopepD_reg_2"/>
    <property type="match status" value="1"/>
</dbReference>
<dbReference type="GO" id="GO:0009279">
    <property type="term" value="C:cell outer membrane"/>
    <property type="evidence" value="ECO:0007669"/>
    <property type="project" value="UniProtKB-SubCell"/>
</dbReference>
<evidence type="ECO:0000256" key="5">
    <source>
        <dbReference type="ARBA" id="ARBA00022692"/>
    </source>
</evidence>
<dbReference type="Proteomes" id="UP000002297">
    <property type="component" value="Chromosome"/>
</dbReference>
<keyword evidence="8" id="KW-0406">Ion transport</keyword>
<feature type="domain" description="TonB-dependent receptor plug" evidence="16">
    <location>
        <begin position="121"/>
        <end position="233"/>
    </location>
</feature>
<dbReference type="SUPFAM" id="SSF56935">
    <property type="entry name" value="Porins"/>
    <property type="match status" value="1"/>
</dbReference>
<dbReference type="Gene3D" id="2.170.130.10">
    <property type="entry name" value="TonB-dependent receptor, plug domain"/>
    <property type="match status" value="1"/>
</dbReference>
<evidence type="ECO:0000256" key="14">
    <source>
        <dbReference type="SAM" id="SignalP"/>
    </source>
</evidence>
<dbReference type="STRING" id="216432.CA2559_01250"/>
<evidence type="ECO:0000256" key="13">
    <source>
        <dbReference type="RuleBase" id="RU003357"/>
    </source>
</evidence>
<keyword evidence="3 12" id="KW-1134">Transmembrane beta strand</keyword>
<dbReference type="InterPro" id="IPR037066">
    <property type="entry name" value="Plug_dom_sf"/>
</dbReference>
<dbReference type="Gene3D" id="2.60.40.1120">
    <property type="entry name" value="Carboxypeptidase-like, regulatory domain"/>
    <property type="match status" value="1"/>
</dbReference>
<keyword evidence="5 12" id="KW-0812">Transmembrane</keyword>
<reference evidence="17 18" key="1">
    <citation type="journal article" date="2010" name="J. Bacteriol.">
        <title>The complete genome sequence of Croceibacter atlanticus HTCC2559T.</title>
        <authorList>
            <person name="Oh H.M."/>
            <person name="Kang I."/>
            <person name="Ferriera S."/>
            <person name="Giovannoni S.J."/>
            <person name="Cho J.C."/>
        </authorList>
    </citation>
    <scope>NUCLEOTIDE SEQUENCE [LARGE SCALE GENOMIC DNA]</scope>
    <source>
        <strain evidence="18">ATCC BAA-628 / HTCC2559 / KCTC 12090</strain>
    </source>
</reference>
<dbReference type="HOGENOM" id="CLU_012070_1_0_10"/>
<dbReference type="GO" id="GO:0015344">
    <property type="term" value="F:siderophore uptake transmembrane transporter activity"/>
    <property type="evidence" value="ECO:0007669"/>
    <property type="project" value="TreeGrafter"/>
</dbReference>
<comment type="similarity">
    <text evidence="12 13">Belongs to the TonB-dependent receptor family.</text>
</comment>
<dbReference type="OrthoDB" id="1122665at2"/>
<evidence type="ECO:0000256" key="6">
    <source>
        <dbReference type="ARBA" id="ARBA00022729"/>
    </source>
</evidence>
<evidence type="ECO:0000313" key="17">
    <source>
        <dbReference type="EMBL" id="EAP87339.1"/>
    </source>
</evidence>
<keyword evidence="18" id="KW-1185">Reference proteome</keyword>
<dbReference type="Gene3D" id="2.40.170.20">
    <property type="entry name" value="TonB-dependent receptor, beta-barrel domain"/>
    <property type="match status" value="1"/>
</dbReference>
<evidence type="ECO:0000256" key="1">
    <source>
        <dbReference type="ARBA" id="ARBA00004571"/>
    </source>
</evidence>
<protein>
    <submittedName>
        <fullName evidence="17">TonB-dependent receptor</fullName>
    </submittedName>
</protein>
<dbReference type="Pfam" id="PF07715">
    <property type="entry name" value="Plug"/>
    <property type="match status" value="1"/>
</dbReference>
<accession>A3U522</accession>
<feature type="domain" description="TonB-dependent receptor-like beta-barrel" evidence="15">
    <location>
        <begin position="344"/>
        <end position="842"/>
    </location>
</feature>
<dbReference type="eggNOG" id="COG1629">
    <property type="taxonomic scope" value="Bacteria"/>
</dbReference>
<dbReference type="InterPro" id="IPR039426">
    <property type="entry name" value="TonB-dep_rcpt-like"/>
</dbReference>
<comment type="subcellular location">
    <subcellularLocation>
        <location evidence="1 12">Cell outer membrane</location>
        <topology evidence="1 12">Multi-pass membrane protein</topology>
    </subcellularLocation>
</comment>
<dbReference type="AlphaFoldDB" id="A3U522"/>
<dbReference type="InterPro" id="IPR000531">
    <property type="entry name" value="Beta-barrel_TonB"/>
</dbReference>
<keyword evidence="4" id="KW-0410">Iron transport</keyword>
<evidence type="ECO:0000313" key="18">
    <source>
        <dbReference type="Proteomes" id="UP000002297"/>
    </source>
</evidence>
<evidence type="ECO:0000256" key="12">
    <source>
        <dbReference type="PROSITE-ProRule" id="PRU01360"/>
    </source>
</evidence>
<organism evidence="17 18">
    <name type="scientific">Croceibacter atlanticus (strain ATCC BAA-628 / JCM 21780 / CIP 108009 / IAM 15332 / KCTC 12090 / HTCC2559)</name>
    <dbReference type="NCBI Taxonomy" id="216432"/>
    <lineage>
        <taxon>Bacteria</taxon>
        <taxon>Pseudomonadati</taxon>
        <taxon>Bacteroidota</taxon>
        <taxon>Flavobacteriia</taxon>
        <taxon>Flavobacteriales</taxon>
        <taxon>Flavobacteriaceae</taxon>
        <taxon>Croceibacter</taxon>
    </lineage>
</organism>
<dbReference type="KEGG" id="cat:CA2559_01250"/>
<keyword evidence="17" id="KW-0675">Receptor</keyword>
<evidence type="ECO:0000256" key="7">
    <source>
        <dbReference type="ARBA" id="ARBA00023004"/>
    </source>
</evidence>
<keyword evidence="11 12" id="KW-0998">Cell outer membrane</keyword>
<keyword evidence="9 13" id="KW-0798">TonB box</keyword>
<dbReference type="Pfam" id="PF00593">
    <property type="entry name" value="TonB_dep_Rec_b-barrel"/>
    <property type="match status" value="1"/>
</dbReference>
<dbReference type="PANTHER" id="PTHR32552">
    <property type="entry name" value="FERRICHROME IRON RECEPTOR-RELATED"/>
    <property type="match status" value="1"/>
</dbReference>
<proteinExistence type="inferred from homology"/>
<evidence type="ECO:0000256" key="9">
    <source>
        <dbReference type="ARBA" id="ARBA00023077"/>
    </source>
</evidence>
<gene>
    <name evidence="17" type="ordered locus">CA2559_01250</name>
</gene>
<dbReference type="EMBL" id="CP002046">
    <property type="protein sequence ID" value="EAP87339.1"/>
    <property type="molecule type" value="Genomic_DNA"/>
</dbReference>
<evidence type="ECO:0000259" key="16">
    <source>
        <dbReference type="Pfam" id="PF07715"/>
    </source>
</evidence>
<dbReference type="InterPro" id="IPR036942">
    <property type="entry name" value="Beta-barrel_TonB_sf"/>
</dbReference>
<keyword evidence="10 12" id="KW-0472">Membrane</keyword>